<sequence length="274" mass="29091">MSEQAQDRIDIFLVKPSKVWFLYTTPPSTDPTNVEIVFEAADQQTGAGVSSNSSRRQDNAAQKSLALDAGATARTPSPRKTTVPSDPQSTSEASASQAGSVSCPETPPRLHPAPPAQKEPVHNFLLPPLPPPSPQEFLTAPRTPPEFFTGPSESPRTRNRAATMSMADRPMFQHVHVPTRLPGGAGTILVVPRGADQCAPSPGQDNAQTLGTPAVVGHGGDAVGHGEDSGQEMARAMAGNAEEVDVEVGPTTKRDRDADESIEPDRKRRALKRC</sequence>
<accession>A0ACB8R5K8</accession>
<organism evidence="1 2">
    <name type="scientific">Auriscalpium vulgare</name>
    <dbReference type="NCBI Taxonomy" id="40419"/>
    <lineage>
        <taxon>Eukaryota</taxon>
        <taxon>Fungi</taxon>
        <taxon>Dikarya</taxon>
        <taxon>Basidiomycota</taxon>
        <taxon>Agaricomycotina</taxon>
        <taxon>Agaricomycetes</taxon>
        <taxon>Russulales</taxon>
        <taxon>Auriscalpiaceae</taxon>
        <taxon>Auriscalpium</taxon>
    </lineage>
</organism>
<protein>
    <submittedName>
        <fullName evidence="1">Uncharacterized protein</fullName>
    </submittedName>
</protein>
<proteinExistence type="predicted"/>
<comment type="caution">
    <text evidence="1">The sequence shown here is derived from an EMBL/GenBank/DDBJ whole genome shotgun (WGS) entry which is preliminary data.</text>
</comment>
<gene>
    <name evidence="1" type="ORF">FA95DRAFT_1612784</name>
</gene>
<dbReference type="EMBL" id="MU276345">
    <property type="protein sequence ID" value="KAI0039172.1"/>
    <property type="molecule type" value="Genomic_DNA"/>
</dbReference>
<reference evidence="1" key="1">
    <citation type="submission" date="2021-02" db="EMBL/GenBank/DDBJ databases">
        <authorList>
            <consortium name="DOE Joint Genome Institute"/>
            <person name="Ahrendt S."/>
            <person name="Looney B.P."/>
            <person name="Miyauchi S."/>
            <person name="Morin E."/>
            <person name="Drula E."/>
            <person name="Courty P.E."/>
            <person name="Chicoki N."/>
            <person name="Fauchery L."/>
            <person name="Kohler A."/>
            <person name="Kuo A."/>
            <person name="Labutti K."/>
            <person name="Pangilinan J."/>
            <person name="Lipzen A."/>
            <person name="Riley R."/>
            <person name="Andreopoulos W."/>
            <person name="He G."/>
            <person name="Johnson J."/>
            <person name="Barry K.W."/>
            <person name="Grigoriev I.V."/>
            <person name="Nagy L."/>
            <person name="Hibbett D."/>
            <person name="Henrissat B."/>
            <person name="Matheny P.B."/>
            <person name="Labbe J."/>
            <person name="Martin F."/>
        </authorList>
    </citation>
    <scope>NUCLEOTIDE SEQUENCE</scope>
    <source>
        <strain evidence="1">FP105234-sp</strain>
    </source>
</reference>
<evidence type="ECO:0000313" key="2">
    <source>
        <dbReference type="Proteomes" id="UP000814033"/>
    </source>
</evidence>
<evidence type="ECO:0000313" key="1">
    <source>
        <dbReference type="EMBL" id="KAI0039172.1"/>
    </source>
</evidence>
<name>A0ACB8R5K8_9AGAM</name>
<keyword evidence="2" id="KW-1185">Reference proteome</keyword>
<dbReference type="Proteomes" id="UP000814033">
    <property type="component" value="Unassembled WGS sequence"/>
</dbReference>
<reference evidence="1" key="2">
    <citation type="journal article" date="2022" name="New Phytol.">
        <title>Evolutionary transition to the ectomycorrhizal habit in the genomes of a hyperdiverse lineage of mushroom-forming fungi.</title>
        <authorList>
            <person name="Looney B."/>
            <person name="Miyauchi S."/>
            <person name="Morin E."/>
            <person name="Drula E."/>
            <person name="Courty P.E."/>
            <person name="Kohler A."/>
            <person name="Kuo A."/>
            <person name="LaButti K."/>
            <person name="Pangilinan J."/>
            <person name="Lipzen A."/>
            <person name="Riley R."/>
            <person name="Andreopoulos W."/>
            <person name="He G."/>
            <person name="Johnson J."/>
            <person name="Nolan M."/>
            <person name="Tritt A."/>
            <person name="Barry K.W."/>
            <person name="Grigoriev I.V."/>
            <person name="Nagy L.G."/>
            <person name="Hibbett D."/>
            <person name="Henrissat B."/>
            <person name="Matheny P.B."/>
            <person name="Labbe J."/>
            <person name="Martin F.M."/>
        </authorList>
    </citation>
    <scope>NUCLEOTIDE SEQUENCE</scope>
    <source>
        <strain evidence="1">FP105234-sp</strain>
    </source>
</reference>